<dbReference type="EMBL" id="JAUTBA010000001">
    <property type="protein sequence ID" value="MDQ1152044.1"/>
    <property type="molecule type" value="Genomic_DNA"/>
</dbReference>
<protein>
    <recommendedName>
        <fullName evidence="3">DUF928 domain-containing protein</fullName>
    </recommendedName>
</protein>
<accession>A0ABU0UB45</accession>
<keyword evidence="2" id="KW-1185">Reference proteome</keyword>
<organism evidence="1 2">
    <name type="scientific">Sphingobacterium zeae</name>
    <dbReference type="NCBI Taxonomy" id="1776859"/>
    <lineage>
        <taxon>Bacteria</taxon>
        <taxon>Pseudomonadati</taxon>
        <taxon>Bacteroidota</taxon>
        <taxon>Sphingobacteriia</taxon>
        <taxon>Sphingobacteriales</taxon>
        <taxon>Sphingobacteriaceae</taxon>
        <taxon>Sphingobacterium</taxon>
    </lineage>
</organism>
<dbReference type="Proteomes" id="UP001244640">
    <property type="component" value="Unassembled WGS sequence"/>
</dbReference>
<reference evidence="1 2" key="1">
    <citation type="submission" date="2023-07" db="EMBL/GenBank/DDBJ databases">
        <title>Functional and genomic diversity of the sorghum phyllosphere microbiome.</title>
        <authorList>
            <person name="Shade A."/>
        </authorList>
    </citation>
    <scope>NUCLEOTIDE SEQUENCE [LARGE SCALE GENOMIC DNA]</scope>
    <source>
        <strain evidence="1 2">SORGH_AS_0892</strain>
    </source>
</reference>
<evidence type="ECO:0000313" key="1">
    <source>
        <dbReference type="EMBL" id="MDQ1152044.1"/>
    </source>
</evidence>
<evidence type="ECO:0008006" key="3">
    <source>
        <dbReference type="Google" id="ProtNLM"/>
    </source>
</evidence>
<gene>
    <name evidence="1" type="ORF">QE382_004028</name>
</gene>
<comment type="caution">
    <text evidence="1">The sequence shown here is derived from an EMBL/GenBank/DDBJ whole genome shotgun (WGS) entry which is preliminary data.</text>
</comment>
<evidence type="ECO:0000313" key="2">
    <source>
        <dbReference type="Proteomes" id="UP001244640"/>
    </source>
</evidence>
<sequence length="240" mass="27897">MKNMRLLIPLKFIQENSSMFTNLKTQYHGAKSSLILWTLRFVIFLLCTSNRALAQFSPPTTIRTPSGNVTLPGLYTPRFYSFNSEPISSRYKFYIVLKNDSTVVAKTKIKLRTTTVPSEISWREKGKKHTVTPDQTKEIYRIDYWNKKIKGIPQDSCWLFLVDTVSHEQRIRRYSMTADINQPSISHFKMEKAKEILPLKKETLEPYVEGNEKAKKLLSKNKLLKVIEELNRQESTSATL</sequence>
<name>A0ABU0UB45_9SPHI</name>
<proteinExistence type="predicted"/>